<reference evidence="4" key="1">
    <citation type="submission" date="2016-10" db="EMBL/GenBank/DDBJ databases">
        <authorList>
            <person name="Varghese N."/>
            <person name="Submissions S."/>
        </authorList>
    </citation>
    <scope>NUCLEOTIDE SEQUENCE [LARGE SCALE GENOMIC DNA]</scope>
    <source>
        <strain evidence="4">DSM 4771</strain>
    </source>
</reference>
<gene>
    <name evidence="3" type="ORF">SAMN04490247_0613</name>
</gene>
<evidence type="ECO:0000256" key="2">
    <source>
        <dbReference type="HAMAP-Rule" id="MF_01126"/>
    </source>
</evidence>
<dbReference type="PIRSF" id="PIRSF031653">
    <property type="entry name" value="UCP031653"/>
    <property type="match status" value="1"/>
</dbReference>
<evidence type="ECO:0000256" key="1">
    <source>
        <dbReference type="ARBA" id="ARBA00022490"/>
    </source>
</evidence>
<dbReference type="GO" id="GO:0005737">
    <property type="term" value="C:cytoplasm"/>
    <property type="evidence" value="ECO:0007669"/>
    <property type="project" value="UniProtKB-SubCell"/>
</dbReference>
<comment type="subcellular location">
    <subcellularLocation>
        <location evidence="2">Cytoplasm</location>
    </subcellularLocation>
</comment>
<evidence type="ECO:0000313" key="3">
    <source>
        <dbReference type="EMBL" id="SDJ03967.1"/>
    </source>
</evidence>
<accession>A0A1G8QGW5</accession>
<dbReference type="Pfam" id="PF09902">
    <property type="entry name" value="DUF2129"/>
    <property type="match status" value="1"/>
</dbReference>
<keyword evidence="1 2" id="KW-0963">Cytoplasm</keyword>
<dbReference type="RefSeq" id="WP_093191918.1">
    <property type="nucleotide sequence ID" value="NZ_FNEV01000001.1"/>
</dbReference>
<sequence>MRVPRQGIIVYFQQMKNVRHLKKYGHLIHASKRQKYALIYVNRDNLNEKMEALQQLPYVHRVEPSYKPEVRVDYENAKPDKAKEYDYKFGI</sequence>
<name>A0A1G8QGW5_9BACI</name>
<evidence type="ECO:0000313" key="4">
    <source>
        <dbReference type="Proteomes" id="UP000199225"/>
    </source>
</evidence>
<dbReference type="OrthoDB" id="2990788at2"/>
<dbReference type="EMBL" id="FNEV01000001">
    <property type="protein sequence ID" value="SDJ03967.1"/>
    <property type="molecule type" value="Genomic_DNA"/>
</dbReference>
<protein>
    <recommendedName>
        <fullName evidence="2">UPF0298 protein SAMN04490247_0613</fullName>
    </recommendedName>
</protein>
<comment type="similarity">
    <text evidence="2">Belongs to the UPF0298 family.</text>
</comment>
<proteinExistence type="inferred from homology"/>
<dbReference type="STRING" id="86666.SAMN04490247_0613"/>
<organism evidence="3 4">
    <name type="scientific">Salimicrobium halophilum</name>
    <dbReference type="NCBI Taxonomy" id="86666"/>
    <lineage>
        <taxon>Bacteria</taxon>
        <taxon>Bacillati</taxon>
        <taxon>Bacillota</taxon>
        <taxon>Bacilli</taxon>
        <taxon>Bacillales</taxon>
        <taxon>Bacillaceae</taxon>
        <taxon>Salimicrobium</taxon>
    </lineage>
</organism>
<dbReference type="InterPro" id="IPR016979">
    <property type="entry name" value="DUF2129"/>
</dbReference>
<dbReference type="HAMAP" id="MF_01126">
    <property type="entry name" value="UPF0298"/>
    <property type="match status" value="1"/>
</dbReference>
<keyword evidence="4" id="KW-1185">Reference proteome</keyword>
<dbReference type="Proteomes" id="UP000199225">
    <property type="component" value="Unassembled WGS sequence"/>
</dbReference>
<dbReference type="AlphaFoldDB" id="A0A1G8QGW5"/>